<dbReference type="AlphaFoldDB" id="A0A8A1MN56"/>
<sequence length="170" mass="19150">MSDNNFKLPKLPVELVEQDTREMDRKSFASFVNVCRKTICSIAEPYLYKAISLTPSKAAYREVLTLLGAICKPPHMASRTETLNMDEPEKDTSDVMELVQMAVLPSTLERLDAKELIGSTENRYVKQKPVEGTDVCALKFIDSRCAIREFKEVELRAICNDKGVGVRTES</sequence>
<organism evidence="1 2">
    <name type="scientific">Ajellomyces capsulatus</name>
    <name type="common">Darling's disease fungus</name>
    <name type="synonym">Histoplasma capsulatum</name>
    <dbReference type="NCBI Taxonomy" id="5037"/>
    <lineage>
        <taxon>Eukaryota</taxon>
        <taxon>Fungi</taxon>
        <taxon>Dikarya</taxon>
        <taxon>Ascomycota</taxon>
        <taxon>Pezizomycotina</taxon>
        <taxon>Eurotiomycetes</taxon>
        <taxon>Eurotiomycetidae</taxon>
        <taxon>Onygenales</taxon>
        <taxon>Ajellomycetaceae</taxon>
        <taxon>Histoplasma</taxon>
    </lineage>
</organism>
<evidence type="ECO:0000313" key="2">
    <source>
        <dbReference type="Proteomes" id="UP000663671"/>
    </source>
</evidence>
<accession>A0A8A1MN56</accession>
<dbReference type="OrthoDB" id="4188435at2759"/>
<dbReference type="VEuPathDB" id="FungiDB:I7I51_06351"/>
<dbReference type="Proteomes" id="UP000663671">
    <property type="component" value="Chromosome 3"/>
</dbReference>
<name>A0A8A1MN56_AJECA</name>
<dbReference type="EMBL" id="CP069115">
    <property type="protein sequence ID" value="QSS65507.1"/>
    <property type="molecule type" value="Genomic_DNA"/>
</dbReference>
<gene>
    <name evidence="1" type="ORF">I7I51_06351</name>
</gene>
<proteinExistence type="predicted"/>
<reference evidence="1" key="1">
    <citation type="submission" date="2021-01" db="EMBL/GenBank/DDBJ databases">
        <title>Chromosome-level genome assembly of a human fungal pathogen reveals clustering of transcriptionally co-regulated genes.</title>
        <authorList>
            <person name="Voorhies M."/>
            <person name="Cohen S."/>
            <person name="Shea T.P."/>
            <person name="Petrus S."/>
            <person name="Munoz J.F."/>
            <person name="Poplawski S."/>
            <person name="Goldman W.E."/>
            <person name="Michael T."/>
            <person name="Cuomo C.A."/>
            <person name="Sil A."/>
            <person name="Beyhan S."/>
        </authorList>
    </citation>
    <scope>NUCLEOTIDE SEQUENCE</scope>
    <source>
        <strain evidence="1">WU24</strain>
    </source>
</reference>
<protein>
    <submittedName>
        <fullName evidence="1">Uncharacterized protein</fullName>
    </submittedName>
</protein>
<evidence type="ECO:0000313" key="1">
    <source>
        <dbReference type="EMBL" id="QSS65507.1"/>
    </source>
</evidence>